<dbReference type="KEGG" id="tet:TTHERM_00497830"/>
<keyword evidence="2" id="KW-0645">Protease</keyword>
<dbReference type="SUPFAM" id="SSF54001">
    <property type="entry name" value="Cysteine proteinases"/>
    <property type="match status" value="1"/>
</dbReference>
<dbReference type="OrthoDB" id="302007at2759"/>
<name>I7MK12_TETTS</name>
<evidence type="ECO:0000256" key="4">
    <source>
        <dbReference type="SAM" id="Coils"/>
    </source>
</evidence>
<reference evidence="8" key="1">
    <citation type="journal article" date="2006" name="PLoS Biol.">
        <title>Macronuclear genome sequence of the ciliate Tetrahymena thermophila, a model eukaryote.</title>
        <authorList>
            <person name="Eisen J.A."/>
            <person name="Coyne R.S."/>
            <person name="Wu M."/>
            <person name="Wu D."/>
            <person name="Thiagarajan M."/>
            <person name="Wortman J.R."/>
            <person name="Badger J.H."/>
            <person name="Ren Q."/>
            <person name="Amedeo P."/>
            <person name="Jones K.M."/>
            <person name="Tallon L.J."/>
            <person name="Delcher A.L."/>
            <person name="Salzberg S.L."/>
            <person name="Silva J.C."/>
            <person name="Haas B.J."/>
            <person name="Majoros W.H."/>
            <person name="Farzad M."/>
            <person name="Carlton J.M."/>
            <person name="Smith R.K. Jr."/>
            <person name="Garg J."/>
            <person name="Pearlman R.E."/>
            <person name="Karrer K.M."/>
            <person name="Sun L."/>
            <person name="Manning G."/>
            <person name="Elde N.C."/>
            <person name="Turkewitz A.P."/>
            <person name="Asai D.J."/>
            <person name="Wilkes D.E."/>
            <person name="Wang Y."/>
            <person name="Cai H."/>
            <person name="Collins K."/>
            <person name="Stewart B.A."/>
            <person name="Lee S.R."/>
            <person name="Wilamowska K."/>
            <person name="Weinberg Z."/>
            <person name="Ruzzo W.L."/>
            <person name="Wloga D."/>
            <person name="Gaertig J."/>
            <person name="Frankel J."/>
            <person name="Tsao C.-C."/>
            <person name="Gorovsky M.A."/>
            <person name="Keeling P.J."/>
            <person name="Waller R.F."/>
            <person name="Patron N.J."/>
            <person name="Cherry J.M."/>
            <person name="Stover N.A."/>
            <person name="Krieger C.J."/>
            <person name="del Toro C."/>
            <person name="Ryder H.F."/>
            <person name="Williamson S.C."/>
            <person name="Barbeau R.A."/>
            <person name="Hamilton E.P."/>
            <person name="Orias E."/>
        </authorList>
    </citation>
    <scope>NUCLEOTIDE SEQUENCE [LARGE SCALE GENOMIC DNA]</scope>
    <source>
        <strain evidence="8">SB210</strain>
    </source>
</reference>
<dbReference type="GeneID" id="7835340"/>
<dbReference type="InterPro" id="IPR003653">
    <property type="entry name" value="Peptidase_C48_C"/>
</dbReference>
<evidence type="ECO:0000313" key="8">
    <source>
        <dbReference type="Proteomes" id="UP000009168"/>
    </source>
</evidence>
<keyword evidence="4" id="KW-0175">Coiled coil</keyword>
<dbReference type="PROSITE" id="PS50600">
    <property type="entry name" value="ULP_PROTEASE"/>
    <property type="match status" value="1"/>
</dbReference>
<evidence type="ECO:0000313" key="7">
    <source>
        <dbReference type="EMBL" id="EAS07729.2"/>
    </source>
</evidence>
<dbReference type="InParanoid" id="I7MK12"/>
<feature type="compositionally biased region" description="Basic residues" evidence="5">
    <location>
        <begin position="829"/>
        <end position="851"/>
    </location>
</feature>
<gene>
    <name evidence="7" type="ORF">TTHERM_00497830</name>
</gene>
<dbReference type="Gene3D" id="3.40.395.10">
    <property type="entry name" value="Adenoviral Proteinase, Chain A"/>
    <property type="match status" value="1"/>
</dbReference>
<dbReference type="GO" id="GO:0006508">
    <property type="term" value="P:proteolysis"/>
    <property type="evidence" value="ECO:0007669"/>
    <property type="project" value="UniProtKB-KW"/>
</dbReference>
<dbReference type="Gene3D" id="3.30.40.10">
    <property type="entry name" value="Zinc/RING finger domain, C3HC4 (zinc finger)"/>
    <property type="match status" value="1"/>
</dbReference>
<evidence type="ECO:0000259" key="6">
    <source>
        <dbReference type="PROSITE" id="PS50600"/>
    </source>
</evidence>
<sequence length="851" mass="101509">MEAEEKFLEAIQQRKRNDLHQKFFQEDGQLQFITCPLFTNFTGKKKIVPYRNPQCLKPECVYDEQELINRFKLSGYSTFTTFICHTCRKSIQLLKFTFDQALEGILQDVWKHYNKETKLICEKVKIFRNGTWEPILPGYIKNLEQNLRLELEGEEVKERKIPGYDIPEEFLLEQDNNFNKKFAVKKMVVYKNLIKLTDFNQGEYQSLLYKYQNEAEPLKSLKDLMFQRYGQNILNSDFITIQNETYFPKHIMAFFMKYLEDWANRILVNELDQKSYLLNKKNPALNKARFLSFFVVKILSYDSFYRLAKYEIWSDNINSIKQKLGKDQYISQIDKIFLVMHYDERWILTISDPRTEKIKIVDFLDREMSRIKVDEIDDISKFIIEKELFPVKVDIPIESPEVKTINYYSDCGFYISSYLYKAMITDRVLGEIPNFNVKFAEKNRMRDLLCWLFLRYSYLNDADQQIQMKDLEPLQESHIEDELEMQNEEIKQQNDYENDVIQRWNLDRQSVSMSHSNSQLINNISLKPSPRYGLEKQNSKLMGSFENQRNSINRHPSFQSESSIHSNMRQSIGKQNKNYDSIFKQQASIKQSLSDQNLLQNQQSLLRRQKSNLSQISNNSQIDKLPSLKKVESEKEPFFVSTKGELKNILQNWYQNVLQEAMWLKQQKEEEENQKKQYEEQKFNQNLGQYGNQNINKQYDQQDEFQKLLEIHRKNFNENRQNFISSELDKQFSKGIDYRMLDQLTVDDLSNLLIQFQQLKMLESPELQGLNVNELQNQFNNLNIDPLSQNLGLDFSNLNPQEMMELAQFNQMLQQNILQTVQRQGNKQNKSKKRGKSKNEKNRKKKKKSQE</sequence>
<feature type="coiled-coil region" evidence="4">
    <location>
        <begin position="654"/>
        <end position="684"/>
    </location>
</feature>
<dbReference type="InterPro" id="IPR013083">
    <property type="entry name" value="Znf_RING/FYVE/PHD"/>
</dbReference>
<evidence type="ECO:0000256" key="2">
    <source>
        <dbReference type="ARBA" id="ARBA00022670"/>
    </source>
</evidence>
<evidence type="ECO:0000256" key="1">
    <source>
        <dbReference type="ARBA" id="ARBA00005234"/>
    </source>
</evidence>
<accession>I7MK12</accession>
<keyword evidence="3" id="KW-0378">Hydrolase</keyword>
<dbReference type="Proteomes" id="UP000009168">
    <property type="component" value="Unassembled WGS sequence"/>
</dbReference>
<dbReference type="EMBL" id="GG662212">
    <property type="protein sequence ID" value="EAS07729.2"/>
    <property type="molecule type" value="Genomic_DNA"/>
</dbReference>
<evidence type="ECO:0000256" key="3">
    <source>
        <dbReference type="ARBA" id="ARBA00022801"/>
    </source>
</evidence>
<dbReference type="GO" id="GO:0008234">
    <property type="term" value="F:cysteine-type peptidase activity"/>
    <property type="evidence" value="ECO:0007669"/>
    <property type="project" value="InterPro"/>
</dbReference>
<feature type="region of interest" description="Disordered" evidence="5">
    <location>
        <begin position="821"/>
        <end position="851"/>
    </location>
</feature>
<evidence type="ECO:0000256" key="5">
    <source>
        <dbReference type="SAM" id="MobiDB-lite"/>
    </source>
</evidence>
<dbReference type="InterPro" id="IPR038765">
    <property type="entry name" value="Papain-like_cys_pep_sf"/>
</dbReference>
<organism evidence="7 8">
    <name type="scientific">Tetrahymena thermophila (strain SB210)</name>
    <dbReference type="NCBI Taxonomy" id="312017"/>
    <lineage>
        <taxon>Eukaryota</taxon>
        <taxon>Sar</taxon>
        <taxon>Alveolata</taxon>
        <taxon>Ciliophora</taxon>
        <taxon>Intramacronucleata</taxon>
        <taxon>Oligohymenophorea</taxon>
        <taxon>Hymenostomatida</taxon>
        <taxon>Tetrahymenina</taxon>
        <taxon>Tetrahymenidae</taxon>
        <taxon>Tetrahymena</taxon>
    </lineage>
</organism>
<feature type="domain" description="Ubiquitin-like protease family profile" evidence="6">
    <location>
        <begin position="231"/>
        <end position="422"/>
    </location>
</feature>
<keyword evidence="8" id="KW-1185">Reference proteome</keyword>
<protein>
    <recommendedName>
        <fullName evidence="6">Ubiquitin-like protease family profile domain-containing protein</fullName>
    </recommendedName>
</protein>
<dbReference type="eggNOG" id="ENOG502SPE8">
    <property type="taxonomic scope" value="Eukaryota"/>
</dbReference>
<comment type="similarity">
    <text evidence="1">Belongs to the peptidase C48 family.</text>
</comment>
<dbReference type="RefSeq" id="XP_001027971.2">
    <property type="nucleotide sequence ID" value="XM_001027971.2"/>
</dbReference>
<dbReference type="AlphaFoldDB" id="I7MK12"/>
<proteinExistence type="inferred from homology"/>